<dbReference type="AlphaFoldDB" id="A0AAU6Q8A7"/>
<proteinExistence type="predicted"/>
<name>A0AAU6Q8A7_9DEIO</name>
<protein>
    <submittedName>
        <fullName evidence="1">Uncharacterized protein</fullName>
    </submittedName>
</protein>
<evidence type="ECO:0000313" key="1">
    <source>
        <dbReference type="EMBL" id="WYF46518.1"/>
    </source>
</evidence>
<gene>
    <name evidence="1" type="ORF">WDJ50_15830</name>
</gene>
<dbReference type="RefSeq" id="WP_339097979.1">
    <property type="nucleotide sequence ID" value="NZ_CP149783.1"/>
</dbReference>
<organism evidence="1">
    <name type="scientific">Deinococcus sp. VB142</name>
    <dbReference type="NCBI Taxonomy" id="3112952"/>
    <lineage>
        <taxon>Bacteria</taxon>
        <taxon>Thermotogati</taxon>
        <taxon>Deinococcota</taxon>
        <taxon>Deinococci</taxon>
        <taxon>Deinococcales</taxon>
        <taxon>Deinococcaceae</taxon>
        <taxon>Deinococcus</taxon>
    </lineage>
</organism>
<reference evidence="1" key="1">
    <citation type="submission" date="2024-03" db="EMBL/GenBank/DDBJ databases">
        <title>Deinococcus weizhi sp. nov., isolated from human skin.</title>
        <authorList>
            <person name="Wei Z."/>
            <person name="Tian F."/>
            <person name="Yang C."/>
            <person name="Xin L.T."/>
            <person name="Wen Z.J."/>
            <person name="Lan K.C."/>
            <person name="Yu L."/>
            <person name="Zhe W."/>
            <person name="Dan F.D."/>
            <person name="Jun W."/>
            <person name="Rui Z."/>
            <person name="Yong X.J."/>
            <person name="Ting Y."/>
            <person name="Wei X."/>
            <person name="Xu Z.G."/>
            <person name="Xin Z."/>
            <person name="Dong F.G."/>
            <person name="Ni X.M."/>
            <person name="Zheng M.G."/>
            <person name="Chun Y."/>
            <person name="Qian W.X."/>
        </authorList>
    </citation>
    <scope>NUCLEOTIDE SEQUENCE</scope>
    <source>
        <strain evidence="1">VB142</strain>
    </source>
</reference>
<sequence length="110" mass="12369">MPQEIDANNAVPFARAQVDKPGVRRCPKLLNVAAEYEAWKAAYLQWGEEAAHLVIVGISHNDAAFTQDQFSAYTFPSELIINWQATRSEVMHKSRKVQVPGGEYAYFQNA</sequence>
<dbReference type="EMBL" id="CP149783">
    <property type="protein sequence ID" value="WYF46518.1"/>
    <property type="molecule type" value="Genomic_DNA"/>
</dbReference>
<accession>A0AAU6Q8A7</accession>